<feature type="transmembrane region" description="Helical" evidence="6">
    <location>
        <begin position="228"/>
        <end position="249"/>
    </location>
</feature>
<gene>
    <name evidence="7" type="primary">NIPAL3_1</name>
    <name evidence="7" type="ORF">FOL47_000044</name>
</gene>
<feature type="transmembrane region" description="Helical" evidence="6">
    <location>
        <begin position="186"/>
        <end position="208"/>
    </location>
</feature>
<feature type="transmembrane region" description="Helical" evidence="6">
    <location>
        <begin position="42"/>
        <end position="61"/>
    </location>
</feature>
<dbReference type="InterPro" id="IPR037185">
    <property type="entry name" value="EmrE-like"/>
</dbReference>
<accession>A0A7J6N380</accession>
<evidence type="ECO:0000256" key="5">
    <source>
        <dbReference type="SAM" id="MobiDB-lite"/>
    </source>
</evidence>
<feature type="transmembrane region" description="Helical" evidence="6">
    <location>
        <begin position="261"/>
        <end position="283"/>
    </location>
</feature>
<evidence type="ECO:0000313" key="7">
    <source>
        <dbReference type="EMBL" id="KAF4678315.1"/>
    </source>
</evidence>
<evidence type="ECO:0000313" key="8">
    <source>
        <dbReference type="Proteomes" id="UP000591131"/>
    </source>
</evidence>
<sequence length="656" mass="71342">MSSTSRFVIGIVVNIVGAITTNLGTVLMKYHTAVKHGKGHSLIIGLILFCIGSILTFGSFAFAPQSLLSGISAIQFVSNLFFVHYFLKEPFTVYNVCGTVVIIGAIVMLVVSSNKSESINNVDTMFRDFYFSATHGYFLIGLLCVIIFVGFLFWMRTGAPILWLWKSKWPKRIQWELSLPRSQGRATRFLVPSGYTFCVAAVGAQSVVSGKVLSLIVTQAFAGHVKQLYQGRSFLVLFAWLFAAIFWVIHLNRALRIFPGAFLVPLTQVCWTLSTMLSGGIVFKEFASMQSWQLGVFFSGTGVLFFGVFLLSPRTTEDDTAQEARRRSSIAASRASSLAAMPRSETAMSVRSVADTPVSLNSITLPQYEGGPAHVPYSNEMPAAPPPPPSLEPGGLRSPGGTEITRQRTLTRIMSAMTVDAAAEVRREEGADLGGFVIEPRETRHHHHNHADTLDYRSSTEDRGESSTGTSDMPDDAELQRRRSFRLRSVSVGTNSADLDRSFPDPPYLKLSRWLAKRKRVKAEKKRLKKLQQRGARDRGFDNLASRSTTTPNSGTVDDDDQGDESSFGTLPNDVELCNMEAGNRHPRPSCLRPPGGRAAGSVGKRASFSSCTSGSRAPARPVPDTPPDSMPSCTSSAVTGRGGGGSGVDGSISEL</sequence>
<feature type="compositionally biased region" description="Pro residues" evidence="5">
    <location>
        <begin position="621"/>
        <end position="630"/>
    </location>
</feature>
<feature type="region of interest" description="Disordered" evidence="5">
    <location>
        <begin position="439"/>
        <end position="482"/>
    </location>
</feature>
<proteinExistence type="predicted"/>
<dbReference type="AlphaFoldDB" id="A0A7J6N380"/>
<feature type="compositionally biased region" description="Polar residues" evidence="5">
    <location>
        <begin position="545"/>
        <end position="556"/>
    </location>
</feature>
<dbReference type="SUPFAM" id="SSF103481">
    <property type="entry name" value="Multidrug resistance efflux transporter EmrE"/>
    <property type="match status" value="1"/>
</dbReference>
<organism evidence="7 8">
    <name type="scientific">Perkinsus chesapeaki</name>
    <name type="common">Clam parasite</name>
    <name type="synonym">Perkinsus andrewsi</name>
    <dbReference type="NCBI Taxonomy" id="330153"/>
    <lineage>
        <taxon>Eukaryota</taxon>
        <taxon>Sar</taxon>
        <taxon>Alveolata</taxon>
        <taxon>Perkinsozoa</taxon>
        <taxon>Perkinsea</taxon>
        <taxon>Perkinsida</taxon>
        <taxon>Perkinsidae</taxon>
        <taxon>Perkinsus</taxon>
    </lineage>
</organism>
<dbReference type="PANTHER" id="PTHR12570">
    <property type="match status" value="1"/>
</dbReference>
<keyword evidence="8" id="KW-1185">Reference proteome</keyword>
<feature type="compositionally biased region" description="Low complexity" evidence="5">
    <location>
        <begin position="392"/>
        <end position="401"/>
    </location>
</feature>
<dbReference type="InterPro" id="IPR008521">
    <property type="entry name" value="Mg_trans_NIPA"/>
</dbReference>
<dbReference type="PANTHER" id="PTHR12570:SF9">
    <property type="entry name" value="MAGNESIUM TRANSPORTER NIPA8-RELATED"/>
    <property type="match status" value="1"/>
</dbReference>
<dbReference type="Proteomes" id="UP000591131">
    <property type="component" value="Unassembled WGS sequence"/>
</dbReference>
<dbReference type="OrthoDB" id="165382at2759"/>
<dbReference type="EMBL" id="JAAPAO010000001">
    <property type="protein sequence ID" value="KAF4678315.1"/>
    <property type="molecule type" value="Genomic_DNA"/>
</dbReference>
<comment type="subcellular location">
    <subcellularLocation>
        <location evidence="1">Membrane</location>
        <topology evidence="1">Multi-pass membrane protein</topology>
    </subcellularLocation>
</comment>
<feature type="region of interest" description="Disordered" evidence="5">
    <location>
        <begin position="522"/>
        <end position="656"/>
    </location>
</feature>
<keyword evidence="4 6" id="KW-0472">Membrane</keyword>
<evidence type="ECO:0000256" key="6">
    <source>
        <dbReference type="SAM" id="Phobius"/>
    </source>
</evidence>
<dbReference type="GO" id="GO:0015095">
    <property type="term" value="F:magnesium ion transmembrane transporter activity"/>
    <property type="evidence" value="ECO:0007669"/>
    <property type="project" value="InterPro"/>
</dbReference>
<feature type="region of interest" description="Disordered" evidence="5">
    <location>
        <begin position="371"/>
        <end position="402"/>
    </location>
</feature>
<feature type="transmembrane region" description="Helical" evidence="6">
    <location>
        <begin position="67"/>
        <end position="86"/>
    </location>
</feature>
<comment type="caution">
    <text evidence="7">The sequence shown here is derived from an EMBL/GenBank/DDBJ whole genome shotgun (WGS) entry which is preliminary data.</text>
</comment>
<evidence type="ECO:0000256" key="4">
    <source>
        <dbReference type="ARBA" id="ARBA00023136"/>
    </source>
</evidence>
<dbReference type="GO" id="GO:0016020">
    <property type="term" value="C:membrane"/>
    <property type="evidence" value="ECO:0007669"/>
    <property type="project" value="UniProtKB-SubCell"/>
</dbReference>
<feature type="compositionally biased region" description="Basic residues" evidence="5">
    <location>
        <begin position="522"/>
        <end position="532"/>
    </location>
</feature>
<reference evidence="7 8" key="1">
    <citation type="submission" date="2020-04" db="EMBL/GenBank/DDBJ databases">
        <title>Perkinsus chesapeaki whole genome sequence.</title>
        <authorList>
            <person name="Bogema D.R."/>
        </authorList>
    </citation>
    <scope>NUCLEOTIDE SEQUENCE [LARGE SCALE GENOMIC DNA]</scope>
    <source>
        <strain evidence="7">ATCC PRA-425</strain>
    </source>
</reference>
<feature type="compositionally biased region" description="Basic and acidic residues" evidence="5">
    <location>
        <begin position="450"/>
        <end position="465"/>
    </location>
</feature>
<feature type="transmembrane region" description="Helical" evidence="6">
    <location>
        <begin position="137"/>
        <end position="165"/>
    </location>
</feature>
<evidence type="ECO:0000256" key="1">
    <source>
        <dbReference type="ARBA" id="ARBA00004141"/>
    </source>
</evidence>
<name>A0A7J6N380_PERCH</name>
<protein>
    <submittedName>
        <fullName evidence="7">NIPA-like protein 3</fullName>
    </submittedName>
</protein>
<evidence type="ECO:0000256" key="2">
    <source>
        <dbReference type="ARBA" id="ARBA00022692"/>
    </source>
</evidence>
<keyword evidence="3 6" id="KW-1133">Transmembrane helix</keyword>
<dbReference type="Pfam" id="PF05653">
    <property type="entry name" value="Mg_trans_NIPA"/>
    <property type="match status" value="2"/>
</dbReference>
<feature type="transmembrane region" description="Helical" evidence="6">
    <location>
        <begin position="6"/>
        <end position="30"/>
    </location>
</feature>
<evidence type="ECO:0000256" key="3">
    <source>
        <dbReference type="ARBA" id="ARBA00022989"/>
    </source>
</evidence>
<feature type="transmembrane region" description="Helical" evidence="6">
    <location>
        <begin position="289"/>
        <end position="311"/>
    </location>
</feature>
<feature type="transmembrane region" description="Helical" evidence="6">
    <location>
        <begin position="93"/>
        <end position="111"/>
    </location>
</feature>
<keyword evidence="2 6" id="KW-0812">Transmembrane</keyword>